<dbReference type="AlphaFoldDB" id="A0A0F0KGJ9"/>
<dbReference type="GO" id="GO:0003723">
    <property type="term" value="F:RNA binding"/>
    <property type="evidence" value="ECO:0007669"/>
    <property type="project" value="InterPro"/>
</dbReference>
<dbReference type="Pfam" id="PF00773">
    <property type="entry name" value="RNB"/>
    <property type="match status" value="1"/>
</dbReference>
<dbReference type="SMART" id="SM00955">
    <property type="entry name" value="RNB"/>
    <property type="match status" value="1"/>
</dbReference>
<dbReference type="InterPro" id="IPR001900">
    <property type="entry name" value="RNase_II/R"/>
</dbReference>
<feature type="domain" description="RNB" evidence="1">
    <location>
        <begin position="51"/>
        <end position="367"/>
    </location>
</feature>
<dbReference type="InterPro" id="IPR040596">
    <property type="entry name" value="RNase_II_C_S1"/>
</dbReference>
<dbReference type="OrthoDB" id="5800376at2"/>
<dbReference type="RefSeq" id="WP_045265045.1">
    <property type="nucleotide sequence ID" value="NZ_JYIV01000030.1"/>
</dbReference>
<dbReference type="SUPFAM" id="SSF50249">
    <property type="entry name" value="Nucleic acid-binding proteins"/>
    <property type="match status" value="1"/>
</dbReference>
<dbReference type="GO" id="GO:0008859">
    <property type="term" value="F:exoribonuclease II activity"/>
    <property type="evidence" value="ECO:0007669"/>
    <property type="project" value="UniProtKB-EC"/>
</dbReference>
<dbReference type="Proteomes" id="UP000033725">
    <property type="component" value="Unassembled WGS sequence"/>
</dbReference>
<proteinExistence type="predicted"/>
<evidence type="ECO:0000259" key="1">
    <source>
        <dbReference type="SMART" id="SM00955"/>
    </source>
</evidence>
<comment type="caution">
    <text evidence="2">The sequence shown here is derived from an EMBL/GenBank/DDBJ whole genome shotgun (WGS) entry which is preliminary data.</text>
</comment>
<dbReference type="EMBL" id="JYIV01000030">
    <property type="protein sequence ID" value="KJL18406.1"/>
    <property type="molecule type" value="Genomic_DNA"/>
</dbReference>
<evidence type="ECO:0000313" key="2">
    <source>
        <dbReference type="EMBL" id="KJL18406.1"/>
    </source>
</evidence>
<name>A0A0F0KGJ9_9MICO</name>
<keyword evidence="2" id="KW-0378">Hydrolase</keyword>
<dbReference type="Pfam" id="PF18614">
    <property type="entry name" value="RNase_II_C_S1"/>
    <property type="match status" value="1"/>
</dbReference>
<dbReference type="PATRIC" id="fig|82380.10.peg.3245"/>
<reference evidence="2 3" key="1">
    <citation type="submission" date="2015-02" db="EMBL/GenBank/DDBJ databases">
        <title>Draft genome sequences of ten Microbacterium spp. with emphasis on heavy metal contaminated environments.</title>
        <authorList>
            <person name="Corretto E."/>
        </authorList>
    </citation>
    <scope>NUCLEOTIDE SEQUENCE [LARGE SCALE GENOMIC DNA]</scope>
    <source>
        <strain evidence="2 3">BEL163</strain>
    </source>
</reference>
<evidence type="ECO:0000313" key="3">
    <source>
        <dbReference type="Proteomes" id="UP000033725"/>
    </source>
</evidence>
<gene>
    <name evidence="2" type="primary">rnr</name>
    <name evidence="2" type="ORF">RN51_03239</name>
</gene>
<organism evidence="2 3">
    <name type="scientific">Microbacterium oxydans</name>
    <dbReference type="NCBI Taxonomy" id="82380"/>
    <lineage>
        <taxon>Bacteria</taxon>
        <taxon>Bacillati</taxon>
        <taxon>Actinomycetota</taxon>
        <taxon>Actinomycetes</taxon>
        <taxon>Micrococcales</taxon>
        <taxon>Microbacteriaceae</taxon>
        <taxon>Microbacterium</taxon>
    </lineage>
</organism>
<dbReference type="GO" id="GO:0006402">
    <property type="term" value="P:mRNA catabolic process"/>
    <property type="evidence" value="ECO:0007669"/>
    <property type="project" value="TreeGrafter"/>
</dbReference>
<protein>
    <submittedName>
        <fullName evidence="2">Ribonuclease R</fullName>
        <ecNumber evidence="2">3.1.13.1</ecNumber>
    </submittedName>
</protein>
<accession>A0A0F0KGJ9</accession>
<dbReference type="InterPro" id="IPR012340">
    <property type="entry name" value="NA-bd_OB-fold"/>
</dbReference>
<dbReference type="EC" id="3.1.13.1" evidence="2"/>
<sequence>MPQRRSHVAPSAAQTELASALAALRETLEAPLDFPADVIAEAEAAAAVAPELDLREIAFATLDPEGSRDLDQAFHLERTETGYTVRYAIADVPGFVVPDGAVDVEARRRGQTLYAADGTIPLHPRVLSEDRASLLADVDRPALVWTFTLDSVGVVSEFRLQRALIRSRAQLDYATTQESIDRGEDGPAALLPEIGALRLEQERLRGGASLNLPDEEVVRNDDGTYAIERRSPLPVEEWNAQLSLMTGMAAAALMLDAGVGILRTMPEPDEAAFETFRHQTEALGRPWTSGTYGDYLRALDRADPLTLPVLEAASSLFRGAGYLVFDGQAPEDAVQAAIGAPYAHATAPLRRLVDRWVLAICLAVSNGDPIPAWARSSLAQLPALMQESGQRASRLNAATINRVEAALLTPLIGSTVAATVIELRGERAAVQLADPAVTATAPIPSGARPGDVVQLRVVSADIAEGEVEFAL</sequence>
<dbReference type="PANTHER" id="PTHR23355">
    <property type="entry name" value="RIBONUCLEASE"/>
    <property type="match status" value="1"/>
</dbReference>
<dbReference type="PANTHER" id="PTHR23355:SF9">
    <property type="entry name" value="DIS3-LIKE EXONUCLEASE 2"/>
    <property type="match status" value="1"/>
</dbReference>
<dbReference type="GO" id="GO:0000932">
    <property type="term" value="C:P-body"/>
    <property type="evidence" value="ECO:0007669"/>
    <property type="project" value="TreeGrafter"/>
</dbReference>
<dbReference type="InterPro" id="IPR050180">
    <property type="entry name" value="RNR_Ribonuclease"/>
</dbReference>